<dbReference type="Gene3D" id="3.40.50.2300">
    <property type="match status" value="1"/>
</dbReference>
<dbReference type="InterPro" id="IPR036388">
    <property type="entry name" value="WH-like_DNA-bd_sf"/>
</dbReference>
<evidence type="ECO:0000256" key="5">
    <source>
        <dbReference type="ARBA" id="ARBA00023163"/>
    </source>
</evidence>
<evidence type="ECO:0000259" key="8">
    <source>
        <dbReference type="PROSITE" id="PS50110"/>
    </source>
</evidence>
<keyword evidence="4 7" id="KW-0238">DNA-binding</keyword>
<keyword evidence="2" id="KW-0902">Two-component regulatory system</keyword>
<feature type="domain" description="OmpR/PhoB-type" evidence="9">
    <location>
        <begin position="124"/>
        <end position="222"/>
    </location>
</feature>
<dbReference type="EMBL" id="FOGF01000005">
    <property type="protein sequence ID" value="SEQ71067.1"/>
    <property type="molecule type" value="Genomic_DNA"/>
</dbReference>
<name>A0A1H9I937_9LACT</name>
<evidence type="ECO:0000256" key="6">
    <source>
        <dbReference type="PROSITE-ProRule" id="PRU00169"/>
    </source>
</evidence>
<dbReference type="GO" id="GO:0005829">
    <property type="term" value="C:cytosol"/>
    <property type="evidence" value="ECO:0007669"/>
    <property type="project" value="TreeGrafter"/>
</dbReference>
<dbReference type="Proteomes" id="UP000198556">
    <property type="component" value="Unassembled WGS sequence"/>
</dbReference>
<keyword evidence="11" id="KW-1185">Reference proteome</keyword>
<dbReference type="GO" id="GO:0000976">
    <property type="term" value="F:transcription cis-regulatory region binding"/>
    <property type="evidence" value="ECO:0007669"/>
    <property type="project" value="TreeGrafter"/>
</dbReference>
<dbReference type="GO" id="GO:0000156">
    <property type="term" value="F:phosphorelay response regulator activity"/>
    <property type="evidence" value="ECO:0007669"/>
    <property type="project" value="TreeGrafter"/>
</dbReference>
<dbReference type="PROSITE" id="PS50110">
    <property type="entry name" value="RESPONSE_REGULATORY"/>
    <property type="match status" value="1"/>
</dbReference>
<evidence type="ECO:0000256" key="3">
    <source>
        <dbReference type="ARBA" id="ARBA00023015"/>
    </source>
</evidence>
<dbReference type="PANTHER" id="PTHR48111">
    <property type="entry name" value="REGULATOR OF RPOS"/>
    <property type="match status" value="1"/>
</dbReference>
<dbReference type="AlphaFoldDB" id="A0A1H9I937"/>
<evidence type="ECO:0000256" key="1">
    <source>
        <dbReference type="ARBA" id="ARBA00022553"/>
    </source>
</evidence>
<dbReference type="SMART" id="SM00862">
    <property type="entry name" value="Trans_reg_C"/>
    <property type="match status" value="1"/>
</dbReference>
<protein>
    <submittedName>
        <fullName evidence="10">DNA-binding response regulator, OmpR family, contains REC and winged-helix (WHTH) domain</fullName>
    </submittedName>
</protein>
<dbReference type="GO" id="GO:0032993">
    <property type="term" value="C:protein-DNA complex"/>
    <property type="evidence" value="ECO:0007669"/>
    <property type="project" value="TreeGrafter"/>
</dbReference>
<dbReference type="SUPFAM" id="SSF52172">
    <property type="entry name" value="CheY-like"/>
    <property type="match status" value="1"/>
</dbReference>
<dbReference type="Gene3D" id="6.10.250.690">
    <property type="match status" value="1"/>
</dbReference>
<evidence type="ECO:0000313" key="11">
    <source>
        <dbReference type="Proteomes" id="UP000198556"/>
    </source>
</evidence>
<dbReference type="InterPro" id="IPR001867">
    <property type="entry name" value="OmpR/PhoB-type_DNA-bd"/>
</dbReference>
<feature type="domain" description="Response regulatory" evidence="8">
    <location>
        <begin position="2"/>
        <end position="116"/>
    </location>
</feature>
<evidence type="ECO:0000259" key="9">
    <source>
        <dbReference type="PROSITE" id="PS51755"/>
    </source>
</evidence>
<dbReference type="Gene3D" id="1.10.10.10">
    <property type="entry name" value="Winged helix-like DNA-binding domain superfamily/Winged helix DNA-binding domain"/>
    <property type="match status" value="1"/>
</dbReference>
<evidence type="ECO:0000313" key="10">
    <source>
        <dbReference type="EMBL" id="SEQ71067.1"/>
    </source>
</evidence>
<dbReference type="STRING" id="137733.SAMN05421767_1054"/>
<organism evidence="10 11">
    <name type="scientific">Granulicatella balaenopterae</name>
    <dbReference type="NCBI Taxonomy" id="137733"/>
    <lineage>
        <taxon>Bacteria</taxon>
        <taxon>Bacillati</taxon>
        <taxon>Bacillota</taxon>
        <taxon>Bacilli</taxon>
        <taxon>Lactobacillales</taxon>
        <taxon>Carnobacteriaceae</taxon>
        <taxon>Granulicatella</taxon>
    </lineage>
</organism>
<dbReference type="CDD" id="cd00383">
    <property type="entry name" value="trans_reg_C"/>
    <property type="match status" value="1"/>
</dbReference>
<dbReference type="PANTHER" id="PTHR48111:SF36">
    <property type="entry name" value="TRANSCRIPTIONAL REGULATORY PROTEIN CUTR"/>
    <property type="match status" value="1"/>
</dbReference>
<keyword evidence="1 6" id="KW-0597">Phosphoprotein</keyword>
<sequence>MRILVIEDEVKLLRSIGKGLKSVGYYVDLADSGEKGLELFEVEEYDLIILDLNLPSMSGFEVLKTIICNDEHAKVLILTAISCIESKIQGLDLGASDYLVKPFHFKELEARIRVLLRNNSLGNKPILTYGDLSFNTIKRELYAREQKVILTRKETAIIEYLFLNQERMVTTEDLLAHAWDSRVDYFSNSVRVHLTTLRKKIKNVLGYNPIANKIGEGYYLLHSEDDE</sequence>
<proteinExistence type="predicted"/>
<keyword evidence="5" id="KW-0804">Transcription</keyword>
<dbReference type="Pfam" id="PF00072">
    <property type="entry name" value="Response_reg"/>
    <property type="match status" value="1"/>
</dbReference>
<dbReference type="SMART" id="SM00448">
    <property type="entry name" value="REC"/>
    <property type="match status" value="1"/>
</dbReference>
<dbReference type="PROSITE" id="PS51755">
    <property type="entry name" value="OMPR_PHOB"/>
    <property type="match status" value="1"/>
</dbReference>
<dbReference type="GO" id="GO:0006355">
    <property type="term" value="P:regulation of DNA-templated transcription"/>
    <property type="evidence" value="ECO:0007669"/>
    <property type="project" value="InterPro"/>
</dbReference>
<dbReference type="Pfam" id="PF00486">
    <property type="entry name" value="Trans_reg_C"/>
    <property type="match status" value="1"/>
</dbReference>
<gene>
    <name evidence="10" type="ORF">SAMN05421767_1054</name>
</gene>
<reference evidence="10 11" key="1">
    <citation type="submission" date="2016-10" db="EMBL/GenBank/DDBJ databases">
        <authorList>
            <person name="de Groot N.N."/>
        </authorList>
    </citation>
    <scope>NUCLEOTIDE SEQUENCE [LARGE SCALE GENOMIC DNA]</scope>
    <source>
        <strain evidence="10 11">DSM 15827</strain>
    </source>
</reference>
<dbReference type="InterPro" id="IPR001789">
    <property type="entry name" value="Sig_transdc_resp-reg_receiver"/>
</dbReference>
<evidence type="ECO:0000256" key="7">
    <source>
        <dbReference type="PROSITE-ProRule" id="PRU01091"/>
    </source>
</evidence>
<dbReference type="InterPro" id="IPR039420">
    <property type="entry name" value="WalR-like"/>
</dbReference>
<evidence type="ECO:0000256" key="4">
    <source>
        <dbReference type="ARBA" id="ARBA00023125"/>
    </source>
</evidence>
<feature type="modified residue" description="4-aspartylphosphate" evidence="6">
    <location>
        <position position="51"/>
    </location>
</feature>
<feature type="DNA-binding region" description="OmpR/PhoB-type" evidence="7">
    <location>
        <begin position="124"/>
        <end position="222"/>
    </location>
</feature>
<accession>A0A1H9I937</accession>
<evidence type="ECO:0000256" key="2">
    <source>
        <dbReference type="ARBA" id="ARBA00023012"/>
    </source>
</evidence>
<dbReference type="OrthoDB" id="9790442at2"/>
<dbReference type="RefSeq" id="WP_089745992.1">
    <property type="nucleotide sequence ID" value="NZ_FOGF01000005.1"/>
</dbReference>
<dbReference type="InterPro" id="IPR011006">
    <property type="entry name" value="CheY-like_superfamily"/>
</dbReference>
<keyword evidence="3" id="KW-0805">Transcription regulation</keyword>